<dbReference type="Gene3D" id="3.40.50.300">
    <property type="entry name" value="P-loop containing nucleotide triphosphate hydrolases"/>
    <property type="match status" value="2"/>
</dbReference>
<dbReference type="CDD" id="cd00267">
    <property type="entry name" value="ABC_ATPase"/>
    <property type="match status" value="1"/>
</dbReference>
<feature type="region of interest" description="Disordered" evidence="1">
    <location>
        <begin position="981"/>
        <end position="1036"/>
    </location>
</feature>
<reference evidence="4" key="1">
    <citation type="submission" date="2021-05" db="EMBL/GenBank/DDBJ databases">
        <title>Genomic insights into ecological role and evolution of a novel Thermoplasmata order Candidatus Sysuiplasmatales.</title>
        <authorList>
            <person name="Yuan Y."/>
        </authorList>
    </citation>
    <scope>NUCLEOTIDE SEQUENCE</scope>
    <source>
        <strain evidence="4">TUT19-bin139</strain>
    </source>
</reference>
<dbReference type="Pfam" id="PF20469">
    <property type="entry name" value="OLD-like_TOPRIM"/>
    <property type="match status" value="1"/>
</dbReference>
<feature type="domain" description="ATPase AAA-type core" evidence="2">
    <location>
        <begin position="47"/>
        <end position="68"/>
    </location>
</feature>
<feature type="domain" description="ATPase AAA-type core" evidence="2">
    <location>
        <begin position="484"/>
        <end position="606"/>
    </location>
</feature>
<evidence type="ECO:0000259" key="2">
    <source>
        <dbReference type="Pfam" id="PF13304"/>
    </source>
</evidence>
<feature type="compositionally biased region" description="Polar residues" evidence="1">
    <location>
        <begin position="1335"/>
        <end position="1354"/>
    </location>
</feature>
<feature type="compositionally biased region" description="Low complexity" evidence="1">
    <location>
        <begin position="1362"/>
        <end position="1373"/>
    </location>
</feature>
<feature type="region of interest" description="Disordered" evidence="1">
    <location>
        <begin position="1309"/>
        <end position="1373"/>
    </location>
</feature>
<accession>A0A8J7YW33</accession>
<protein>
    <submittedName>
        <fullName evidence="4">AAA family ATPase</fullName>
    </submittedName>
</protein>
<dbReference type="InterPro" id="IPR034139">
    <property type="entry name" value="TOPRIM_OLD"/>
</dbReference>
<evidence type="ECO:0000313" key="5">
    <source>
        <dbReference type="Proteomes" id="UP000750197"/>
    </source>
</evidence>
<feature type="compositionally biased region" description="Basic and acidic residues" evidence="1">
    <location>
        <begin position="981"/>
        <end position="1027"/>
    </location>
</feature>
<feature type="domain" description="OLD protein-like TOPRIM" evidence="3">
    <location>
        <begin position="656"/>
        <end position="724"/>
    </location>
</feature>
<sequence length="1373" mass="156511">MRVYILRVLRFFNLLNENNPDKPIELQFFSRQPQPGEERPEAETPVVLVGPNGSGKSNVLRCIKFMAEQYPLSWRKEDNGGSVVLKWRNHGCWDPRAPSSIELVCELSESERLFLARWRLIGLLGLVRNVAKQLVNDFFLGEGDKKKIQEILKSIDTSYENRFIVADQSHRDPYQVETLKRALWELLKDPKKNPFGFVIFKLATYETNYDVARFQPPKYVSNEDGQFLPPSVEERHCILSWFCERLGRGPPAAPEKDYKVVRQERESEIAKLISECPRLKKDAEEHFNSHWHAFMLTGMPSDPYHCEEGITVKMKDDPYLKKPTLKRNTLDRRWDADEKKYWHSWKLRYDGSAIEETRKRCPFRNCRFLKGKQTESLKITNTLLPRIKPKLGFMSLKQELKRTIEDLTAAAYPAGSCPILLKKRTNHFVAVALLRSSLAFLQQDRSLLPTAALETRAPLAGLLDLDRAHHLALQELTLNREGDACKALVEGMRKVLNVELGVRNDRLGKSATEARGACCVRPLTQQIKSEGDWVEIRRASGGQQECFMVLMTTLMATAGTIILDEPGHSLHPESQRFLCQFLQTFRKRRAKARNPVSIIIVTHSPEYISLETFPGLIYCRVDPISGTGCPLSIERHLQGEKDSSKKHFLLIHRRLFFSSRVLFVEGISDLRVVECILALLEVGEPEDSRVYTDIISLDSCGNARFLPKIVELFRLPFLVLLDIDALFCEFKQGSLSLKCKSLTLNGEMRDLLKELGASTIPLEELFTKEEFKIFTSGAFERSNTPKLFNDLAAKARAKVWELSGHRVYVLPRDLEHLFLPLPNAYQVLSAHFNQKFASGGEQKGSSEAHDELIDFIRKLTSVLCDRESFAGEVCKELQRELGQPRLGCSQCVACLGILAAVPLKKTVEKVKNAVAEGNLFHNLEPSNVCVKSLELRVFITGCSQSVLPYLYDSIRTGTLLLSLPSIHFYEYPTKQWEAYQQKRREENGEKDRAHSREKSKEKITVKKGEEKEKEKEKEREPETRLSESQEGGAEEEKVKRQFFDELLLNSCTKLGAFPAPSNNPGAIKFTKELVQFLFTVLRTPVETGGCVGAFYSVLSKAFLANLIPFNEDCKHILNEIRQDNKKLVDQNFEQAVERIFESLLEQYQEDKTMTAKLKNLRKTLTTNILSRAQAEKVDWQSQRPNERDGLFKKLHNGGWKTLSLTQLQFLCHEFLCAEQRANSEPPALVPVLQFLQKGGMKQRPSLPLVTLPEDVEEVVDRTMPPLVGDLLSADTGPSWPSLPVPLPEDVVEEVETEMVEEVDWIIPPSIEDPLNTDKGPSWQVVPLRAKKQKQSFHSNNTTGSNPKPNPNQQQHSRKKGKGSQQPGRQSRRR</sequence>
<dbReference type="Proteomes" id="UP000750197">
    <property type="component" value="Unassembled WGS sequence"/>
</dbReference>
<evidence type="ECO:0000313" key="4">
    <source>
        <dbReference type="EMBL" id="MBX8643924.1"/>
    </source>
</evidence>
<dbReference type="PANTHER" id="PTHR43581">
    <property type="entry name" value="ATP/GTP PHOSPHATASE"/>
    <property type="match status" value="1"/>
</dbReference>
<dbReference type="GO" id="GO:0016887">
    <property type="term" value="F:ATP hydrolysis activity"/>
    <property type="evidence" value="ECO:0007669"/>
    <property type="project" value="InterPro"/>
</dbReference>
<dbReference type="Pfam" id="PF13304">
    <property type="entry name" value="AAA_21"/>
    <property type="match status" value="2"/>
</dbReference>
<dbReference type="InterPro" id="IPR003959">
    <property type="entry name" value="ATPase_AAA_core"/>
</dbReference>
<dbReference type="SUPFAM" id="SSF52540">
    <property type="entry name" value="P-loop containing nucleoside triphosphate hydrolases"/>
    <property type="match status" value="1"/>
</dbReference>
<name>A0A8J7YW33_9ARCH</name>
<dbReference type="EMBL" id="JAHEAC010000027">
    <property type="protein sequence ID" value="MBX8643924.1"/>
    <property type="molecule type" value="Genomic_DNA"/>
</dbReference>
<organism evidence="4 5">
    <name type="scientific">Candidatus Sysuiplasma superficiale</name>
    <dbReference type="NCBI Taxonomy" id="2823368"/>
    <lineage>
        <taxon>Archaea</taxon>
        <taxon>Methanobacteriati</taxon>
        <taxon>Thermoplasmatota</taxon>
        <taxon>Thermoplasmata</taxon>
        <taxon>Candidatus Sysuiplasmatales</taxon>
        <taxon>Candidatus Sysuiplasmataceae</taxon>
        <taxon>Candidatus Sysuiplasma</taxon>
    </lineage>
</organism>
<dbReference type="PANTHER" id="PTHR43581:SF4">
    <property type="entry name" value="ATP_GTP PHOSPHATASE"/>
    <property type="match status" value="1"/>
</dbReference>
<dbReference type="InterPro" id="IPR051396">
    <property type="entry name" value="Bact_Antivir_Def_Nuclease"/>
</dbReference>
<evidence type="ECO:0000256" key="1">
    <source>
        <dbReference type="SAM" id="MobiDB-lite"/>
    </source>
</evidence>
<proteinExistence type="predicted"/>
<evidence type="ECO:0000259" key="3">
    <source>
        <dbReference type="Pfam" id="PF20469"/>
    </source>
</evidence>
<dbReference type="InterPro" id="IPR027417">
    <property type="entry name" value="P-loop_NTPase"/>
</dbReference>
<dbReference type="GO" id="GO:0005524">
    <property type="term" value="F:ATP binding"/>
    <property type="evidence" value="ECO:0007669"/>
    <property type="project" value="InterPro"/>
</dbReference>
<gene>
    <name evidence="4" type="ORF">KIY12_04275</name>
</gene>
<comment type="caution">
    <text evidence="4">The sequence shown here is derived from an EMBL/GenBank/DDBJ whole genome shotgun (WGS) entry which is preliminary data.</text>
</comment>